<dbReference type="PANTHER" id="PTHR30136">
    <property type="entry name" value="HELIX-TURN-HELIX TRANSCRIPTIONAL REGULATOR, ICLR FAMILY"/>
    <property type="match status" value="1"/>
</dbReference>
<dbReference type="SMART" id="SM00346">
    <property type="entry name" value="HTH_ICLR"/>
    <property type="match status" value="1"/>
</dbReference>
<sequence length="255" mass="28389">MEKRTRPSQPVTTTQTSFEVFELIKERDGLTLSELDAELDLAKSTLHRHLATLEDLGYLVRDDDTYRVGLWFLDLGFSAMRQNELYQVGKDLAENLAEQTEHTVWLSAEQNGLAVHIHKAVGGNPFQNFANVGKRRLLHPLAGGKAILAFLPEERVRSIVDRHGLPARTENTITDEAELFEMIERTRERGYSVQFGEAIVGLNGVGAPIRLEGEVVGAIAIAGAANRIPRAKIHDELAEQVLAIANEIEVNLRYS</sequence>
<dbReference type="Pfam" id="PF09339">
    <property type="entry name" value="HTH_IclR"/>
    <property type="match status" value="1"/>
</dbReference>
<comment type="caution">
    <text evidence="6">The sequence shown here is derived from an EMBL/GenBank/DDBJ whole genome shotgun (WGS) entry which is preliminary data.</text>
</comment>
<dbReference type="Gene3D" id="3.30.450.40">
    <property type="match status" value="1"/>
</dbReference>
<dbReference type="PROSITE" id="PS51078">
    <property type="entry name" value="ICLR_ED"/>
    <property type="match status" value="1"/>
</dbReference>
<dbReference type="PATRIC" id="fig|1227499.3.peg.35"/>
<gene>
    <name evidence="6" type="ORF">C493_00175</name>
</gene>
<dbReference type="RefSeq" id="WP_007257352.1">
    <property type="nucleotide sequence ID" value="NZ_AOHZ01000002.1"/>
</dbReference>
<feature type="domain" description="HTH iclR-type" evidence="4">
    <location>
        <begin position="11"/>
        <end position="70"/>
    </location>
</feature>
<dbReference type="PROSITE" id="PS51077">
    <property type="entry name" value="HTH_ICLR"/>
    <property type="match status" value="1"/>
</dbReference>
<dbReference type="SUPFAM" id="SSF46785">
    <property type="entry name" value="Winged helix' DNA-binding domain"/>
    <property type="match status" value="1"/>
</dbReference>
<dbReference type="OrthoDB" id="14763at2157"/>
<keyword evidence="2" id="KW-0238">DNA-binding</keyword>
<dbReference type="PANTHER" id="PTHR30136:SF35">
    <property type="entry name" value="HTH-TYPE TRANSCRIPTIONAL REGULATOR RV1719"/>
    <property type="match status" value="1"/>
</dbReference>
<proteinExistence type="predicted"/>
<name>L9XNH5_9EURY</name>
<reference evidence="6 7" key="1">
    <citation type="journal article" date="2014" name="PLoS Genet.">
        <title>Phylogenetically driven sequencing of extremely halophilic archaea reveals strategies for static and dynamic osmo-response.</title>
        <authorList>
            <person name="Becker E.A."/>
            <person name="Seitzer P.M."/>
            <person name="Tritt A."/>
            <person name="Larsen D."/>
            <person name="Krusor M."/>
            <person name="Yao A.I."/>
            <person name="Wu D."/>
            <person name="Madern D."/>
            <person name="Eisen J.A."/>
            <person name="Darling A.E."/>
            <person name="Facciotti M.T."/>
        </authorList>
    </citation>
    <scope>NUCLEOTIDE SEQUENCE [LARGE SCALE GENOMIC DNA]</scope>
    <source>
        <strain evidence="6 7">JCM 12255</strain>
    </source>
</reference>
<dbReference type="InterPro" id="IPR050707">
    <property type="entry name" value="HTH_MetabolicPath_Reg"/>
</dbReference>
<dbReference type="eggNOG" id="arCOG02798">
    <property type="taxonomic scope" value="Archaea"/>
</dbReference>
<keyword evidence="3" id="KW-0804">Transcription</keyword>
<accession>L9XNH5</accession>
<feature type="domain" description="IclR-ED" evidence="5">
    <location>
        <begin position="71"/>
        <end position="254"/>
    </location>
</feature>
<dbReference type="Pfam" id="PF01614">
    <property type="entry name" value="IclR_C"/>
    <property type="match status" value="1"/>
</dbReference>
<organism evidence="6 7">
    <name type="scientific">Natronolimnohabitans innermongolicus JCM 12255</name>
    <dbReference type="NCBI Taxonomy" id="1227499"/>
    <lineage>
        <taxon>Archaea</taxon>
        <taxon>Methanobacteriati</taxon>
        <taxon>Methanobacteriota</taxon>
        <taxon>Stenosarchaea group</taxon>
        <taxon>Halobacteria</taxon>
        <taxon>Halobacteriales</taxon>
        <taxon>Natrialbaceae</taxon>
        <taxon>Natronolimnohabitans</taxon>
    </lineage>
</organism>
<evidence type="ECO:0000313" key="6">
    <source>
        <dbReference type="EMBL" id="ELY62198.1"/>
    </source>
</evidence>
<protein>
    <submittedName>
        <fullName evidence="6">Transcriptional regulator</fullName>
    </submittedName>
</protein>
<dbReference type="InterPro" id="IPR036390">
    <property type="entry name" value="WH_DNA-bd_sf"/>
</dbReference>
<dbReference type="Proteomes" id="UP000011602">
    <property type="component" value="Unassembled WGS sequence"/>
</dbReference>
<dbReference type="InterPro" id="IPR005471">
    <property type="entry name" value="Tscrpt_reg_IclR_N"/>
</dbReference>
<dbReference type="InterPro" id="IPR014757">
    <property type="entry name" value="Tscrpt_reg_IclR_C"/>
</dbReference>
<keyword evidence="7" id="KW-1185">Reference proteome</keyword>
<dbReference type="AlphaFoldDB" id="L9XNH5"/>
<dbReference type="CDD" id="cd00090">
    <property type="entry name" value="HTH_ARSR"/>
    <property type="match status" value="1"/>
</dbReference>
<dbReference type="SUPFAM" id="SSF55781">
    <property type="entry name" value="GAF domain-like"/>
    <property type="match status" value="1"/>
</dbReference>
<evidence type="ECO:0000256" key="2">
    <source>
        <dbReference type="ARBA" id="ARBA00023125"/>
    </source>
</evidence>
<dbReference type="GO" id="GO:0003700">
    <property type="term" value="F:DNA-binding transcription factor activity"/>
    <property type="evidence" value="ECO:0007669"/>
    <property type="project" value="TreeGrafter"/>
</dbReference>
<dbReference type="EMBL" id="AOHZ01000002">
    <property type="protein sequence ID" value="ELY62198.1"/>
    <property type="molecule type" value="Genomic_DNA"/>
</dbReference>
<dbReference type="Gene3D" id="1.10.10.10">
    <property type="entry name" value="Winged helix-like DNA-binding domain superfamily/Winged helix DNA-binding domain"/>
    <property type="match status" value="1"/>
</dbReference>
<dbReference type="GO" id="GO:0003677">
    <property type="term" value="F:DNA binding"/>
    <property type="evidence" value="ECO:0007669"/>
    <property type="project" value="UniProtKB-KW"/>
</dbReference>
<evidence type="ECO:0000256" key="3">
    <source>
        <dbReference type="ARBA" id="ARBA00023163"/>
    </source>
</evidence>
<dbReference type="InterPro" id="IPR029016">
    <property type="entry name" value="GAF-like_dom_sf"/>
</dbReference>
<evidence type="ECO:0000256" key="1">
    <source>
        <dbReference type="ARBA" id="ARBA00023015"/>
    </source>
</evidence>
<keyword evidence="1" id="KW-0805">Transcription regulation</keyword>
<dbReference type="InterPro" id="IPR011991">
    <property type="entry name" value="ArsR-like_HTH"/>
</dbReference>
<evidence type="ECO:0000259" key="5">
    <source>
        <dbReference type="PROSITE" id="PS51078"/>
    </source>
</evidence>
<dbReference type="InterPro" id="IPR036388">
    <property type="entry name" value="WH-like_DNA-bd_sf"/>
</dbReference>
<evidence type="ECO:0000313" key="7">
    <source>
        <dbReference type="Proteomes" id="UP000011602"/>
    </source>
</evidence>
<evidence type="ECO:0000259" key="4">
    <source>
        <dbReference type="PROSITE" id="PS51077"/>
    </source>
</evidence>
<dbReference type="GO" id="GO:0045892">
    <property type="term" value="P:negative regulation of DNA-templated transcription"/>
    <property type="evidence" value="ECO:0007669"/>
    <property type="project" value="TreeGrafter"/>
</dbReference>